<dbReference type="Pfam" id="PF03947">
    <property type="entry name" value="Ribosomal_L2_C"/>
    <property type="match status" value="1"/>
</dbReference>
<dbReference type="EMBL" id="SDRB02011788">
    <property type="protein sequence ID" value="THG00163.1"/>
    <property type="molecule type" value="Genomic_DNA"/>
</dbReference>
<comment type="caution">
    <text evidence="6">The sequence shown here is derived from an EMBL/GenBank/DDBJ whole genome shotgun (WGS) entry which is preliminary data.</text>
</comment>
<dbReference type="STRING" id="542762.A0A4S4DC50"/>
<keyword evidence="3" id="KW-0687">Ribonucleoprotein</keyword>
<dbReference type="InterPro" id="IPR008991">
    <property type="entry name" value="Translation_prot_SH3-like_sf"/>
</dbReference>
<dbReference type="GO" id="GO:0005762">
    <property type="term" value="C:mitochondrial large ribosomal subunit"/>
    <property type="evidence" value="ECO:0007669"/>
    <property type="project" value="TreeGrafter"/>
</dbReference>
<protein>
    <recommendedName>
        <fullName evidence="5">Large ribosomal subunit protein uL2 C-terminal domain-containing protein</fullName>
    </recommendedName>
</protein>
<name>A0A4S4DC50_CAMSN</name>
<dbReference type="PANTHER" id="PTHR13691:SF5">
    <property type="entry name" value="LARGE RIBOSOMAL SUBUNIT PROTEIN UL2M"/>
    <property type="match status" value="1"/>
</dbReference>
<proteinExistence type="inferred from homology"/>
<gene>
    <name evidence="6" type="ORF">TEA_003356</name>
</gene>
<dbReference type="PANTHER" id="PTHR13691">
    <property type="entry name" value="RIBOSOMAL PROTEIN L2"/>
    <property type="match status" value="1"/>
</dbReference>
<dbReference type="SUPFAM" id="SSF50104">
    <property type="entry name" value="Translation proteins SH3-like domain"/>
    <property type="match status" value="1"/>
</dbReference>
<evidence type="ECO:0000256" key="1">
    <source>
        <dbReference type="ARBA" id="ARBA00005636"/>
    </source>
</evidence>
<evidence type="ECO:0000256" key="3">
    <source>
        <dbReference type="ARBA" id="ARBA00023274"/>
    </source>
</evidence>
<dbReference type="InterPro" id="IPR014722">
    <property type="entry name" value="Rib_uL2_dom2"/>
</dbReference>
<dbReference type="InterPro" id="IPR022669">
    <property type="entry name" value="Ribosomal_uL2_C"/>
</dbReference>
<dbReference type="Proteomes" id="UP000306102">
    <property type="component" value="Unassembled WGS sequence"/>
</dbReference>
<reference evidence="6 7" key="1">
    <citation type="journal article" date="2018" name="Proc. Natl. Acad. Sci. U.S.A.">
        <title>Draft genome sequence of Camellia sinensis var. sinensis provides insights into the evolution of the tea genome and tea quality.</title>
        <authorList>
            <person name="Wei C."/>
            <person name="Yang H."/>
            <person name="Wang S."/>
            <person name="Zhao J."/>
            <person name="Liu C."/>
            <person name="Gao L."/>
            <person name="Xia E."/>
            <person name="Lu Y."/>
            <person name="Tai Y."/>
            <person name="She G."/>
            <person name="Sun J."/>
            <person name="Cao H."/>
            <person name="Tong W."/>
            <person name="Gao Q."/>
            <person name="Li Y."/>
            <person name="Deng W."/>
            <person name="Jiang X."/>
            <person name="Wang W."/>
            <person name="Chen Q."/>
            <person name="Zhang S."/>
            <person name="Li H."/>
            <person name="Wu J."/>
            <person name="Wang P."/>
            <person name="Li P."/>
            <person name="Shi C."/>
            <person name="Zheng F."/>
            <person name="Jian J."/>
            <person name="Huang B."/>
            <person name="Shan D."/>
            <person name="Shi M."/>
            <person name="Fang C."/>
            <person name="Yue Y."/>
            <person name="Li F."/>
            <person name="Li D."/>
            <person name="Wei S."/>
            <person name="Han B."/>
            <person name="Jiang C."/>
            <person name="Yin Y."/>
            <person name="Xia T."/>
            <person name="Zhang Z."/>
            <person name="Bennetzen J.L."/>
            <person name="Zhao S."/>
            <person name="Wan X."/>
        </authorList>
    </citation>
    <scope>NUCLEOTIDE SEQUENCE [LARGE SCALE GENOMIC DNA]</scope>
    <source>
        <strain evidence="7">cv. Shuchazao</strain>
        <tissue evidence="6">Leaf</tissue>
    </source>
</reference>
<evidence type="ECO:0000256" key="4">
    <source>
        <dbReference type="SAM" id="MobiDB-lite"/>
    </source>
</evidence>
<feature type="domain" description="Large ribosomal subunit protein uL2 C-terminal" evidence="5">
    <location>
        <begin position="1"/>
        <end position="105"/>
    </location>
</feature>
<comment type="similarity">
    <text evidence="1">Belongs to the universal ribosomal protein uL2 family.</text>
</comment>
<evidence type="ECO:0000256" key="2">
    <source>
        <dbReference type="ARBA" id="ARBA00022980"/>
    </source>
</evidence>
<evidence type="ECO:0000259" key="5">
    <source>
        <dbReference type="SMART" id="SM01382"/>
    </source>
</evidence>
<dbReference type="GO" id="GO:0003735">
    <property type="term" value="F:structural constituent of ribosome"/>
    <property type="evidence" value="ECO:0007669"/>
    <property type="project" value="InterPro"/>
</dbReference>
<evidence type="ECO:0000313" key="6">
    <source>
        <dbReference type="EMBL" id="THG00163.1"/>
    </source>
</evidence>
<keyword evidence="2" id="KW-0689">Ribosomal protein</keyword>
<dbReference type="AlphaFoldDB" id="A0A4S4DC50"/>
<sequence>MPLGTAIHNIEITLGKGGQLVRAAGAVAKLIAKEGKSATLKLPSGEVRLISKNCSATVGQVGNVGVNQKSLGRAGSKRWLGEHLVTYVIAQSGRLIPLRSRAESLKFSFLHRAWTMSPEQSQYIWRKTIPHIEVGMGSGVFTSHRSARDFLACLRPYNIRLSSIGKQGMDRKSDRALRDRDSSGKKESLSESVDHTLGDRDRGTPDYLESIQVLKE</sequence>
<keyword evidence="7" id="KW-1185">Reference proteome</keyword>
<organism evidence="6 7">
    <name type="scientific">Camellia sinensis var. sinensis</name>
    <name type="common">China tea</name>
    <dbReference type="NCBI Taxonomy" id="542762"/>
    <lineage>
        <taxon>Eukaryota</taxon>
        <taxon>Viridiplantae</taxon>
        <taxon>Streptophyta</taxon>
        <taxon>Embryophyta</taxon>
        <taxon>Tracheophyta</taxon>
        <taxon>Spermatophyta</taxon>
        <taxon>Magnoliopsida</taxon>
        <taxon>eudicotyledons</taxon>
        <taxon>Gunneridae</taxon>
        <taxon>Pentapetalae</taxon>
        <taxon>asterids</taxon>
        <taxon>Ericales</taxon>
        <taxon>Theaceae</taxon>
        <taxon>Camellia</taxon>
    </lineage>
</organism>
<accession>A0A4S4DC50</accession>
<dbReference type="FunFam" id="2.30.30.30:FF:000001">
    <property type="entry name" value="50S ribosomal protein L2"/>
    <property type="match status" value="1"/>
</dbReference>
<dbReference type="GO" id="GO:0032543">
    <property type="term" value="P:mitochondrial translation"/>
    <property type="evidence" value="ECO:0007669"/>
    <property type="project" value="TreeGrafter"/>
</dbReference>
<dbReference type="Gene3D" id="2.30.30.30">
    <property type="match status" value="1"/>
</dbReference>
<dbReference type="InterPro" id="IPR002171">
    <property type="entry name" value="Ribosomal_uL2"/>
</dbReference>
<feature type="compositionally biased region" description="Basic and acidic residues" evidence="4">
    <location>
        <begin position="170"/>
        <end position="204"/>
    </location>
</feature>
<dbReference type="SMART" id="SM01382">
    <property type="entry name" value="Ribosomal_L2_C"/>
    <property type="match status" value="1"/>
</dbReference>
<feature type="region of interest" description="Disordered" evidence="4">
    <location>
        <begin position="170"/>
        <end position="205"/>
    </location>
</feature>
<dbReference type="GO" id="GO:0003723">
    <property type="term" value="F:RNA binding"/>
    <property type="evidence" value="ECO:0007669"/>
    <property type="project" value="TreeGrafter"/>
</dbReference>
<evidence type="ECO:0000313" key="7">
    <source>
        <dbReference type="Proteomes" id="UP000306102"/>
    </source>
</evidence>